<evidence type="ECO:0000259" key="3">
    <source>
        <dbReference type="Pfam" id="PF16344"/>
    </source>
</evidence>
<dbReference type="RefSeq" id="WP_089678887.1">
    <property type="nucleotide sequence ID" value="NZ_FNFO01000001.1"/>
</dbReference>
<dbReference type="InterPro" id="IPR032508">
    <property type="entry name" value="FecR_C"/>
</dbReference>
<name>A0A1G8YE93_9BACT</name>
<dbReference type="STRING" id="1075417.SAMN05421823_101649"/>
<protein>
    <submittedName>
        <fullName evidence="4">Ferric-dicitrate binding protein FerR, regulates iron transport through sigma-19</fullName>
    </submittedName>
</protein>
<dbReference type="Proteomes" id="UP000198510">
    <property type="component" value="Unassembled WGS sequence"/>
</dbReference>
<dbReference type="InterPro" id="IPR006860">
    <property type="entry name" value="FecR"/>
</dbReference>
<gene>
    <name evidence="4" type="ORF">SAMN05421823_101649</name>
</gene>
<feature type="domain" description="Protein FecR C-terminal" evidence="3">
    <location>
        <begin position="260"/>
        <end position="324"/>
    </location>
</feature>
<feature type="domain" description="FecR protein" evidence="2">
    <location>
        <begin position="122"/>
        <end position="216"/>
    </location>
</feature>
<dbReference type="PANTHER" id="PTHR30273:SF2">
    <property type="entry name" value="PROTEIN FECR"/>
    <property type="match status" value="1"/>
</dbReference>
<dbReference type="Pfam" id="PF16344">
    <property type="entry name" value="FecR_C"/>
    <property type="match status" value="1"/>
</dbReference>
<dbReference type="GO" id="GO:0016989">
    <property type="term" value="F:sigma factor antagonist activity"/>
    <property type="evidence" value="ECO:0007669"/>
    <property type="project" value="TreeGrafter"/>
</dbReference>
<proteinExistence type="predicted"/>
<reference evidence="4 5" key="1">
    <citation type="submission" date="2016-10" db="EMBL/GenBank/DDBJ databases">
        <authorList>
            <person name="de Groot N.N."/>
        </authorList>
    </citation>
    <scope>NUCLEOTIDE SEQUENCE [LARGE SCALE GENOMIC DNA]</scope>
    <source>
        <strain evidence="4 5">DSM 25186</strain>
    </source>
</reference>
<keyword evidence="1" id="KW-0812">Transmembrane</keyword>
<dbReference type="EMBL" id="FNFO01000001">
    <property type="protein sequence ID" value="SDK01168.1"/>
    <property type="molecule type" value="Genomic_DNA"/>
</dbReference>
<evidence type="ECO:0000256" key="1">
    <source>
        <dbReference type="SAM" id="Phobius"/>
    </source>
</evidence>
<dbReference type="Pfam" id="PF04773">
    <property type="entry name" value="FecR"/>
    <property type="match status" value="1"/>
</dbReference>
<dbReference type="AlphaFoldDB" id="A0A1G8YE93"/>
<evidence type="ECO:0000259" key="2">
    <source>
        <dbReference type="Pfam" id="PF04773"/>
    </source>
</evidence>
<accession>A0A1G8YE93</accession>
<keyword evidence="1" id="KW-1133">Transmembrane helix</keyword>
<dbReference type="PANTHER" id="PTHR30273">
    <property type="entry name" value="PERIPLASMIC SIGNAL SENSOR AND SIGMA FACTOR ACTIVATOR FECR-RELATED"/>
    <property type="match status" value="1"/>
</dbReference>
<dbReference type="Gene3D" id="3.55.50.30">
    <property type="match status" value="1"/>
</dbReference>
<organism evidence="4 5">
    <name type="scientific">Catalinimonas alkaloidigena</name>
    <dbReference type="NCBI Taxonomy" id="1075417"/>
    <lineage>
        <taxon>Bacteria</taxon>
        <taxon>Pseudomonadati</taxon>
        <taxon>Bacteroidota</taxon>
        <taxon>Cytophagia</taxon>
        <taxon>Cytophagales</taxon>
        <taxon>Catalimonadaceae</taxon>
        <taxon>Catalinimonas</taxon>
    </lineage>
</organism>
<dbReference type="InterPro" id="IPR012373">
    <property type="entry name" value="Ferrdict_sens_TM"/>
</dbReference>
<dbReference type="PIRSF" id="PIRSF018266">
    <property type="entry name" value="FecR"/>
    <property type="match status" value="1"/>
</dbReference>
<evidence type="ECO:0000313" key="4">
    <source>
        <dbReference type="EMBL" id="SDK01168.1"/>
    </source>
</evidence>
<evidence type="ECO:0000313" key="5">
    <source>
        <dbReference type="Proteomes" id="UP000198510"/>
    </source>
</evidence>
<dbReference type="OrthoDB" id="1523489at2"/>
<sequence>MDYLQFSVHDFVTDPFFIRWVQHPDEETQAFWTAWLRRNPEKKSLLDEARQLVLAFGEEENAFSEADLTDLWQTIETRTQPARPVVSLWRRRWQPLAAAVTLLLAAAVALYYYRVEYRWVEYQTAFGEQKEIQLPDGSTVILNANSRLRMPKAWPTDAPRQVWLAGEGYFDVVHTTHHQLFQVLTDEVTVAVRGTRFNVWQRERQARVVLNSGRVELTSEQNQAPLVMHPGELVEVVRGEYSHATPVDTLPHIAWKNQQLVFQESPVQDVIAVLEDNYGFEVSVQDSTLLEKRITTRAIRNDVELLLRLLEESLDVEVQRDGKHLHFVSASSSK</sequence>
<feature type="transmembrane region" description="Helical" evidence="1">
    <location>
        <begin position="93"/>
        <end position="113"/>
    </location>
</feature>
<keyword evidence="1" id="KW-0472">Membrane</keyword>
<dbReference type="Gene3D" id="2.60.120.1440">
    <property type="match status" value="1"/>
</dbReference>
<keyword evidence="5" id="KW-1185">Reference proteome</keyword>